<dbReference type="OrthoDB" id="9796196at2"/>
<dbReference type="SUPFAM" id="SSF51366">
    <property type="entry name" value="Ribulose-phoshate binding barrel"/>
    <property type="match status" value="1"/>
</dbReference>
<evidence type="ECO:0000256" key="6">
    <source>
        <dbReference type="ARBA" id="ARBA00022822"/>
    </source>
</evidence>
<proteinExistence type="inferred from homology"/>
<evidence type="ECO:0000256" key="9">
    <source>
        <dbReference type="HAMAP-Rule" id="MF_00135"/>
    </source>
</evidence>
<dbReference type="GO" id="GO:0004640">
    <property type="term" value="F:phosphoribosylanthranilate isomerase activity"/>
    <property type="evidence" value="ECO:0007669"/>
    <property type="project" value="UniProtKB-UniRule"/>
</dbReference>
<dbReference type="InterPro" id="IPR013785">
    <property type="entry name" value="Aldolase_TIM"/>
</dbReference>
<accession>A0A371B9P6</accession>
<keyword evidence="5 9" id="KW-0028">Amino-acid biosynthesis</keyword>
<dbReference type="InterPro" id="IPR001240">
    <property type="entry name" value="PRAI_dom"/>
</dbReference>
<evidence type="ECO:0000256" key="7">
    <source>
        <dbReference type="ARBA" id="ARBA00023141"/>
    </source>
</evidence>
<dbReference type="EMBL" id="QRGO01000001">
    <property type="protein sequence ID" value="RDV04143.1"/>
    <property type="molecule type" value="Genomic_DNA"/>
</dbReference>
<organism evidence="11 12">
    <name type="scientific">Undibacter mobilis</name>
    <dbReference type="NCBI Taxonomy" id="2292256"/>
    <lineage>
        <taxon>Bacteria</taxon>
        <taxon>Pseudomonadati</taxon>
        <taxon>Pseudomonadota</taxon>
        <taxon>Alphaproteobacteria</taxon>
        <taxon>Hyphomicrobiales</taxon>
        <taxon>Nitrobacteraceae</taxon>
        <taxon>Undibacter</taxon>
    </lineage>
</organism>
<comment type="catalytic activity">
    <reaction evidence="1 9">
        <text>N-(5-phospho-beta-D-ribosyl)anthranilate = 1-(2-carboxyphenylamino)-1-deoxy-D-ribulose 5-phosphate</text>
        <dbReference type="Rhea" id="RHEA:21540"/>
        <dbReference type="ChEBI" id="CHEBI:18277"/>
        <dbReference type="ChEBI" id="CHEBI:58613"/>
        <dbReference type="EC" id="5.3.1.24"/>
    </reaction>
</comment>
<keyword evidence="12" id="KW-1185">Reference proteome</keyword>
<name>A0A371B9P6_9BRAD</name>
<evidence type="ECO:0000259" key="10">
    <source>
        <dbReference type="Pfam" id="PF00697"/>
    </source>
</evidence>
<evidence type="ECO:0000256" key="1">
    <source>
        <dbReference type="ARBA" id="ARBA00001164"/>
    </source>
</evidence>
<sequence>MALTIKICGLRTPETLDVAIESGADQVGFVFFPPSPRSLGLEAARLLGARAQGRAQKVALTVDASNDAIAAIVAALKPDMLQLHGNETPERVAVVRSRFGLPVMKALPIATRADLSPIREFDKVADRLLFDARAPQDATRPGGLGKTFDWTLLAGLKTGVPYMLSGGLDAGNVAEALRITRAPGVDVSSGVERAPGEKDPDRIRAFIRAARAADAALDEKVSAKVGP</sequence>
<gene>
    <name evidence="9" type="primary">trpF</name>
    <name evidence="11" type="ORF">DXH78_05810</name>
</gene>
<dbReference type="CDD" id="cd00405">
    <property type="entry name" value="PRAI"/>
    <property type="match status" value="1"/>
</dbReference>
<evidence type="ECO:0000313" key="11">
    <source>
        <dbReference type="EMBL" id="RDV04143.1"/>
    </source>
</evidence>
<reference evidence="12" key="1">
    <citation type="submission" date="2018-08" db="EMBL/GenBank/DDBJ databases">
        <authorList>
            <person name="Kim S.-J."/>
            <person name="Jung G.-Y."/>
        </authorList>
    </citation>
    <scope>NUCLEOTIDE SEQUENCE [LARGE SCALE GENOMIC DNA]</scope>
    <source>
        <strain evidence="12">GY_H</strain>
    </source>
</reference>
<dbReference type="PANTHER" id="PTHR42894">
    <property type="entry name" value="N-(5'-PHOSPHORIBOSYL)ANTHRANILATE ISOMERASE"/>
    <property type="match status" value="1"/>
</dbReference>
<keyword evidence="8 9" id="KW-0413">Isomerase</keyword>
<comment type="caution">
    <text evidence="11">The sequence shown here is derived from an EMBL/GenBank/DDBJ whole genome shotgun (WGS) entry which is preliminary data.</text>
</comment>
<evidence type="ECO:0000313" key="12">
    <source>
        <dbReference type="Proteomes" id="UP000263993"/>
    </source>
</evidence>
<evidence type="ECO:0000256" key="5">
    <source>
        <dbReference type="ARBA" id="ARBA00022605"/>
    </source>
</evidence>
<dbReference type="HAMAP" id="MF_00135">
    <property type="entry name" value="PRAI"/>
    <property type="match status" value="1"/>
</dbReference>
<comment type="pathway">
    <text evidence="2 9">Amino-acid biosynthesis; L-tryptophan biosynthesis; L-tryptophan from chorismate: step 3/5.</text>
</comment>
<dbReference type="GO" id="GO:0000162">
    <property type="term" value="P:L-tryptophan biosynthetic process"/>
    <property type="evidence" value="ECO:0007669"/>
    <property type="project" value="UniProtKB-UniRule"/>
</dbReference>
<protein>
    <recommendedName>
        <fullName evidence="4 9">N-(5'-phosphoribosyl)anthranilate isomerase</fullName>
        <shortName evidence="9">PRAI</shortName>
        <ecNumber evidence="3 9">5.3.1.24</ecNumber>
    </recommendedName>
</protein>
<dbReference type="InterPro" id="IPR011060">
    <property type="entry name" value="RibuloseP-bd_barrel"/>
</dbReference>
<evidence type="ECO:0000256" key="8">
    <source>
        <dbReference type="ARBA" id="ARBA00023235"/>
    </source>
</evidence>
<comment type="similarity">
    <text evidence="9">Belongs to the TrpF family.</text>
</comment>
<dbReference type="Pfam" id="PF00697">
    <property type="entry name" value="PRAI"/>
    <property type="match status" value="1"/>
</dbReference>
<dbReference type="Gene3D" id="3.20.20.70">
    <property type="entry name" value="Aldolase class I"/>
    <property type="match status" value="1"/>
</dbReference>
<dbReference type="AlphaFoldDB" id="A0A371B9P6"/>
<evidence type="ECO:0000256" key="4">
    <source>
        <dbReference type="ARBA" id="ARBA00022272"/>
    </source>
</evidence>
<keyword evidence="7 9" id="KW-0057">Aromatic amino acid biosynthesis</keyword>
<dbReference type="PANTHER" id="PTHR42894:SF1">
    <property type="entry name" value="N-(5'-PHOSPHORIBOSYL)ANTHRANILATE ISOMERASE"/>
    <property type="match status" value="1"/>
</dbReference>
<evidence type="ECO:0000256" key="2">
    <source>
        <dbReference type="ARBA" id="ARBA00004664"/>
    </source>
</evidence>
<dbReference type="InterPro" id="IPR044643">
    <property type="entry name" value="TrpF_fam"/>
</dbReference>
<dbReference type="UniPathway" id="UPA00035">
    <property type="reaction ID" value="UER00042"/>
</dbReference>
<keyword evidence="6 9" id="KW-0822">Tryptophan biosynthesis</keyword>
<feature type="domain" description="N-(5'phosphoribosyl) anthranilate isomerase (PRAI)" evidence="10">
    <location>
        <begin position="5"/>
        <end position="208"/>
    </location>
</feature>
<dbReference type="RefSeq" id="WP_115516169.1">
    <property type="nucleotide sequence ID" value="NZ_QRGO01000001.1"/>
</dbReference>
<evidence type="ECO:0000256" key="3">
    <source>
        <dbReference type="ARBA" id="ARBA00012572"/>
    </source>
</evidence>
<dbReference type="EC" id="5.3.1.24" evidence="3 9"/>
<dbReference type="NCBIfam" id="NF002295">
    <property type="entry name" value="PRK01222.1-1"/>
    <property type="match status" value="1"/>
</dbReference>
<dbReference type="Proteomes" id="UP000263993">
    <property type="component" value="Unassembled WGS sequence"/>
</dbReference>